<accession>A0A401YRF3</accession>
<dbReference type="InterPro" id="IPR011330">
    <property type="entry name" value="Glyco_hydro/deAcase_b/a-brl"/>
</dbReference>
<evidence type="ECO:0000313" key="3">
    <source>
        <dbReference type="Proteomes" id="UP000286931"/>
    </source>
</evidence>
<evidence type="ECO:0000256" key="1">
    <source>
        <dbReference type="SAM" id="MobiDB-lite"/>
    </source>
</evidence>
<dbReference type="Gene3D" id="3.20.20.370">
    <property type="entry name" value="Glycoside hydrolase/deacetylase"/>
    <property type="match status" value="1"/>
</dbReference>
<feature type="compositionally biased region" description="Polar residues" evidence="1">
    <location>
        <begin position="31"/>
        <end position="44"/>
    </location>
</feature>
<name>A0A401YRF3_9ACTN</name>
<evidence type="ECO:0000313" key="2">
    <source>
        <dbReference type="EMBL" id="GCD97190.1"/>
    </source>
</evidence>
<feature type="region of interest" description="Disordered" evidence="1">
    <location>
        <begin position="27"/>
        <end position="85"/>
    </location>
</feature>
<dbReference type="SUPFAM" id="SSF88713">
    <property type="entry name" value="Glycoside hydrolase/deacetylase"/>
    <property type="match status" value="1"/>
</dbReference>
<comment type="caution">
    <text evidence="2">The sequence shown here is derived from an EMBL/GenBank/DDBJ whole genome shotgun (WGS) entry which is preliminary data.</text>
</comment>
<sequence length="443" mass="48668">MRTVRGAAVLVVVAVLAAIGFVVFAKDGKDSGNSSAKNPGSGNPSDPGKESDKPRGPVKPIGDGSTADTGPQPNQPKVEKLKPGEKPPQFVVFSWDGAAEDGNKLVSQFLKLSEANKAQMTYFLSGIYMLPKTKKAMYTGPKHTAGASDIPYMSDETVRNTIIQMREVWLKGNEVGTHFNGHFCNTATSGKSWSPADWKNETEQAVKFVQNWKTNTGYADLPPLPFDYSMGKELIGGRAPCLEGQANLMRAAKEMGFRYDASSPGGLQVWPKRGKETGIWDFPLQSLPWPGDPNKSQLSMDYNIMFEQEQRHGKYDPSKKDAWEKEAHEFYMNGFQRAYTTNRAPLFIGNHFEDWSGGIYMNAVRDTVTSVCTKADVRCVTFRQMTDWLEGQDPAVITKLQGLGVGQAPSDWNSIVSAGGPNKPAANRALSVEENALPTRRQD</sequence>
<keyword evidence="3" id="KW-1185">Reference proteome</keyword>
<reference evidence="2 3" key="1">
    <citation type="submission" date="2018-12" db="EMBL/GenBank/DDBJ databases">
        <title>Draft genome sequence of Embleya hyalina NBRC 13850T.</title>
        <authorList>
            <person name="Komaki H."/>
            <person name="Hosoyama A."/>
            <person name="Kimura A."/>
            <person name="Ichikawa N."/>
            <person name="Tamura T."/>
        </authorList>
    </citation>
    <scope>NUCLEOTIDE SEQUENCE [LARGE SCALE GENOMIC DNA]</scope>
    <source>
        <strain evidence="2 3">NBRC 13850</strain>
    </source>
</reference>
<protein>
    <recommendedName>
        <fullName evidence="4">Lipoprotein</fullName>
    </recommendedName>
</protein>
<dbReference type="PANTHER" id="PTHR45985:SF3">
    <property type="entry name" value="CHITIN DEACETYLASE-LIKE 4"/>
    <property type="match status" value="1"/>
</dbReference>
<dbReference type="InterPro" id="IPR052740">
    <property type="entry name" value="CE4"/>
</dbReference>
<organism evidence="2 3">
    <name type="scientific">Embleya hyalina</name>
    <dbReference type="NCBI Taxonomy" id="516124"/>
    <lineage>
        <taxon>Bacteria</taxon>
        <taxon>Bacillati</taxon>
        <taxon>Actinomycetota</taxon>
        <taxon>Actinomycetes</taxon>
        <taxon>Kitasatosporales</taxon>
        <taxon>Streptomycetaceae</taxon>
        <taxon>Embleya</taxon>
    </lineage>
</organism>
<dbReference type="GO" id="GO:0005975">
    <property type="term" value="P:carbohydrate metabolic process"/>
    <property type="evidence" value="ECO:0007669"/>
    <property type="project" value="InterPro"/>
</dbReference>
<dbReference type="AlphaFoldDB" id="A0A401YRF3"/>
<dbReference type="EMBL" id="BIFH01000023">
    <property type="protein sequence ID" value="GCD97190.1"/>
    <property type="molecule type" value="Genomic_DNA"/>
</dbReference>
<feature type="region of interest" description="Disordered" evidence="1">
    <location>
        <begin position="415"/>
        <end position="443"/>
    </location>
</feature>
<dbReference type="PANTHER" id="PTHR45985">
    <property type="match status" value="1"/>
</dbReference>
<dbReference type="Proteomes" id="UP000286931">
    <property type="component" value="Unassembled WGS sequence"/>
</dbReference>
<proteinExistence type="predicted"/>
<gene>
    <name evidence="2" type="ORF">EHYA_04881</name>
</gene>
<evidence type="ECO:0008006" key="4">
    <source>
        <dbReference type="Google" id="ProtNLM"/>
    </source>
</evidence>